<dbReference type="AlphaFoldDB" id="A0A8T1NF13"/>
<reference evidence="2" key="2">
    <citation type="submission" date="2021-01" db="EMBL/GenBank/DDBJ databases">
        <authorList>
            <person name="Lovell J.T."/>
            <person name="Bentley N."/>
            <person name="Bhattarai G."/>
            <person name="Jenkins J.W."/>
            <person name="Sreedasyam A."/>
            <person name="Alarcon Y."/>
            <person name="Bock C."/>
            <person name="Boston L."/>
            <person name="Carlson J."/>
            <person name="Cervantes K."/>
            <person name="Clermont K."/>
            <person name="Krom N."/>
            <person name="Kubenka K."/>
            <person name="Mamidi S."/>
            <person name="Mattison C."/>
            <person name="Monteros M."/>
            <person name="Pisani C."/>
            <person name="Plott C."/>
            <person name="Rajasekar S."/>
            <person name="Rhein H.S."/>
            <person name="Rohla C."/>
            <person name="Song M."/>
            <person name="Hilaire R.S."/>
            <person name="Shu S."/>
            <person name="Wells L."/>
            <person name="Wang X."/>
            <person name="Webber J."/>
            <person name="Heerema R.J."/>
            <person name="Klein P."/>
            <person name="Conner P."/>
            <person name="Grauke L."/>
            <person name="Grimwood J."/>
            <person name="Schmutz J."/>
            <person name="Randall J.J."/>
        </authorList>
    </citation>
    <scope>NUCLEOTIDE SEQUENCE</scope>
    <source>
        <tissue evidence="2">Leaf</tissue>
    </source>
</reference>
<gene>
    <name evidence="1" type="ORF">CIPAW_14G049800</name>
    <name evidence="2" type="ORF">I3842_14G052400</name>
</gene>
<dbReference type="Proteomes" id="UP000811609">
    <property type="component" value="Chromosome 14"/>
</dbReference>
<evidence type="ECO:0000313" key="1">
    <source>
        <dbReference type="EMBL" id="KAG6628965.1"/>
    </source>
</evidence>
<accession>A0A8T1NF13</accession>
<dbReference type="EMBL" id="CM031838">
    <property type="protein sequence ID" value="KAG6677917.1"/>
    <property type="molecule type" value="Genomic_DNA"/>
</dbReference>
<sequence length="64" mass="6936">MAGGIASRSGGILKFLNPKLRLQPSDIQSAALWGVAGATSALWLVQPFNWLKKTFLEKPEPEAQ</sequence>
<dbReference type="Proteomes" id="UP000811246">
    <property type="component" value="Chromosome 14"/>
</dbReference>
<keyword evidence="3" id="KW-1185">Reference proteome</keyword>
<dbReference type="EMBL" id="CM031822">
    <property type="protein sequence ID" value="KAG6628965.1"/>
    <property type="molecule type" value="Genomic_DNA"/>
</dbReference>
<dbReference type="OrthoDB" id="97at2759"/>
<proteinExistence type="predicted"/>
<name>A0A8T1NF13_CARIL</name>
<organism evidence="1 3">
    <name type="scientific">Carya illinoinensis</name>
    <name type="common">Pecan</name>
    <dbReference type="NCBI Taxonomy" id="32201"/>
    <lineage>
        <taxon>Eukaryota</taxon>
        <taxon>Viridiplantae</taxon>
        <taxon>Streptophyta</taxon>
        <taxon>Embryophyta</taxon>
        <taxon>Tracheophyta</taxon>
        <taxon>Spermatophyta</taxon>
        <taxon>Magnoliopsida</taxon>
        <taxon>eudicotyledons</taxon>
        <taxon>Gunneridae</taxon>
        <taxon>Pentapetalae</taxon>
        <taxon>rosids</taxon>
        <taxon>fabids</taxon>
        <taxon>Fagales</taxon>
        <taxon>Juglandaceae</taxon>
        <taxon>Carya</taxon>
    </lineage>
</organism>
<comment type="caution">
    <text evidence="1">The sequence shown here is derived from an EMBL/GenBank/DDBJ whole genome shotgun (WGS) entry which is preliminary data.</text>
</comment>
<protein>
    <recommendedName>
        <fullName evidence="4">Ubiquinol-cytochrome c reductase complex 6.7 kDa protein</fullName>
    </recommendedName>
</protein>
<evidence type="ECO:0000313" key="3">
    <source>
        <dbReference type="Proteomes" id="UP000811609"/>
    </source>
</evidence>
<evidence type="ECO:0008006" key="4">
    <source>
        <dbReference type="Google" id="ProtNLM"/>
    </source>
</evidence>
<evidence type="ECO:0000313" key="2">
    <source>
        <dbReference type="EMBL" id="KAG6677917.1"/>
    </source>
</evidence>
<reference evidence="1" key="1">
    <citation type="submission" date="2020-12" db="EMBL/GenBank/DDBJ databases">
        <title>WGS assembly of Carya illinoinensis cv. Pawnee.</title>
        <authorList>
            <person name="Platts A."/>
            <person name="Shu S."/>
            <person name="Wright S."/>
            <person name="Barry K."/>
            <person name="Edger P."/>
            <person name="Pires J.C."/>
            <person name="Schmutz J."/>
        </authorList>
    </citation>
    <scope>NUCLEOTIDE SEQUENCE</scope>
    <source>
        <tissue evidence="1">Leaf</tissue>
    </source>
</reference>